<dbReference type="Proteomes" id="UP000029516">
    <property type="component" value="Chromosome"/>
</dbReference>
<organism evidence="1 2">
    <name type="scientific">Cedecea neteri</name>
    <dbReference type="NCBI Taxonomy" id="158822"/>
    <lineage>
        <taxon>Bacteria</taxon>
        <taxon>Pseudomonadati</taxon>
        <taxon>Pseudomonadota</taxon>
        <taxon>Gammaproteobacteria</taxon>
        <taxon>Enterobacterales</taxon>
        <taxon>Enterobacteriaceae</taxon>
        <taxon>Cedecea</taxon>
    </lineage>
</organism>
<name>A0AAN0S723_9ENTR</name>
<accession>A0AAN0S723</accession>
<protein>
    <submittedName>
        <fullName evidence="1">Uncharacterized protein</fullName>
    </submittedName>
</protein>
<reference evidence="1 2" key="1">
    <citation type="submission" date="2014-09" db="EMBL/GenBank/DDBJ databases">
        <authorList>
            <person name="Chan K.-G."/>
        </authorList>
    </citation>
    <scope>NUCLEOTIDE SEQUENCE [LARGE SCALE GENOMIC DNA]</scope>
    <source>
        <strain evidence="1 2">M006</strain>
    </source>
</reference>
<proteinExistence type="predicted"/>
<evidence type="ECO:0000313" key="1">
    <source>
        <dbReference type="EMBL" id="AIR62474.1"/>
    </source>
</evidence>
<dbReference type="AlphaFoldDB" id="A0AAN0S723"/>
<dbReference type="KEGG" id="cem:LH23_17970"/>
<sequence length="126" mass="14855">MHRAADAGDWQEYTPLQGGTFVARRDLPLRIWYQRKLHGKHLRIDGYLISATGTGELRKREDTGFDRRTSNLWQHMKLRNNIDSMKFRSDPMGSYAEMLKKADPAAWKNLFDNRKQEVSMVDEERK</sequence>
<evidence type="ECO:0000313" key="2">
    <source>
        <dbReference type="Proteomes" id="UP000029516"/>
    </source>
</evidence>
<gene>
    <name evidence="1" type="ORF">LH23_17970</name>
</gene>
<dbReference type="EMBL" id="CP009458">
    <property type="protein sequence ID" value="AIR62474.1"/>
    <property type="molecule type" value="Genomic_DNA"/>
</dbReference>